<dbReference type="EMBL" id="GGEC01043776">
    <property type="protein sequence ID" value="MBX24260.1"/>
    <property type="molecule type" value="Transcribed_RNA"/>
</dbReference>
<accession>A0A2P2M208</accession>
<dbReference type="AlphaFoldDB" id="A0A2P2M208"/>
<protein>
    <submittedName>
        <fullName evidence="1">Uncharacterized protein</fullName>
    </submittedName>
</protein>
<reference evidence="1" key="1">
    <citation type="submission" date="2018-02" db="EMBL/GenBank/DDBJ databases">
        <title>Rhizophora mucronata_Transcriptome.</title>
        <authorList>
            <person name="Meera S.P."/>
            <person name="Sreeshan A."/>
            <person name="Augustine A."/>
        </authorList>
    </citation>
    <scope>NUCLEOTIDE SEQUENCE</scope>
    <source>
        <tissue evidence="1">Leaf</tissue>
    </source>
</reference>
<evidence type="ECO:0000313" key="1">
    <source>
        <dbReference type="EMBL" id="MBX24260.1"/>
    </source>
</evidence>
<proteinExistence type="predicted"/>
<name>A0A2P2M208_RHIMU</name>
<sequence length="75" mass="8697">MLFHSFLELSCTAFYNLCIKHHTWKLKKAVGKHGNSGFLQLIHLFPFFTSLQFTSCLHLWTRSILSCSITLHAMI</sequence>
<organism evidence="1">
    <name type="scientific">Rhizophora mucronata</name>
    <name type="common">Asiatic mangrove</name>
    <dbReference type="NCBI Taxonomy" id="61149"/>
    <lineage>
        <taxon>Eukaryota</taxon>
        <taxon>Viridiplantae</taxon>
        <taxon>Streptophyta</taxon>
        <taxon>Embryophyta</taxon>
        <taxon>Tracheophyta</taxon>
        <taxon>Spermatophyta</taxon>
        <taxon>Magnoliopsida</taxon>
        <taxon>eudicotyledons</taxon>
        <taxon>Gunneridae</taxon>
        <taxon>Pentapetalae</taxon>
        <taxon>rosids</taxon>
        <taxon>fabids</taxon>
        <taxon>Malpighiales</taxon>
        <taxon>Rhizophoraceae</taxon>
        <taxon>Rhizophora</taxon>
    </lineage>
</organism>